<evidence type="ECO:0000256" key="5">
    <source>
        <dbReference type="ARBA" id="ARBA00022989"/>
    </source>
</evidence>
<dbReference type="PANTHER" id="PTHR43005">
    <property type="entry name" value="BLR7065 PROTEIN"/>
    <property type="match status" value="1"/>
</dbReference>
<dbReference type="InterPro" id="IPR035906">
    <property type="entry name" value="MetI-like_sf"/>
</dbReference>
<gene>
    <name evidence="9" type="primary">lacF</name>
    <name evidence="9" type="ORF">MOHU_26810</name>
</gene>
<dbReference type="PANTHER" id="PTHR43005:SF1">
    <property type="entry name" value="SPERMIDINE_PUTRESCINE TRANSPORT SYSTEM PERMEASE PROTEIN"/>
    <property type="match status" value="1"/>
</dbReference>
<evidence type="ECO:0000256" key="4">
    <source>
        <dbReference type="ARBA" id="ARBA00022692"/>
    </source>
</evidence>
<sequence length="308" mass="34743">MVNKKIGKELNEEEGKRGWLRLPLPFLLVFPAIFVLSIVILYPLISSSFLSLFHYELTKPNEIEFNLLTNYKNMLHDDTFWLAFKNTLIFTGVSVVVSLVIGLIGAIAIDQLPERFAGLRGVVLVPWIIPGVVVGFLFMLIFDVEVGIANVILKHAGIIKEFLPWLMDEHLAMIAVIVANIWNQVPFYILMFTAGLKAIPMDVKEAAIVEGASRWQEFIHVTLPYLRGILVITSLLMVIRNFNNFPIIYTMTGGGPVFSTTTLVIYIYRLAFEQFNLGYASAVGIVWCAVLLIVSMIYVKMLYKQVHG</sequence>
<feature type="transmembrane region" description="Helical" evidence="7">
    <location>
        <begin position="88"/>
        <end position="109"/>
    </location>
</feature>
<protein>
    <submittedName>
        <fullName evidence="9">Lactose transport system permease protein LacF</fullName>
    </submittedName>
</protein>
<dbReference type="CDD" id="cd06261">
    <property type="entry name" value="TM_PBP2"/>
    <property type="match status" value="1"/>
</dbReference>
<dbReference type="RefSeq" id="WP_106006589.1">
    <property type="nucleotide sequence ID" value="NZ_CP136418.1"/>
</dbReference>
<evidence type="ECO:0000256" key="3">
    <source>
        <dbReference type="ARBA" id="ARBA00022475"/>
    </source>
</evidence>
<dbReference type="EMBL" id="PVXM01000062">
    <property type="protein sequence ID" value="PRR68586.1"/>
    <property type="molecule type" value="Genomic_DNA"/>
</dbReference>
<dbReference type="PROSITE" id="PS50928">
    <property type="entry name" value="ABC_TM1"/>
    <property type="match status" value="1"/>
</dbReference>
<comment type="similarity">
    <text evidence="7">Belongs to the binding-protein-dependent transport system permease family.</text>
</comment>
<keyword evidence="2 7" id="KW-0813">Transport</keyword>
<keyword evidence="5 7" id="KW-1133">Transmembrane helix</keyword>
<evidence type="ECO:0000313" key="9">
    <source>
        <dbReference type="EMBL" id="PRR68586.1"/>
    </source>
</evidence>
<evidence type="ECO:0000313" key="10">
    <source>
        <dbReference type="Proteomes" id="UP000238415"/>
    </source>
</evidence>
<dbReference type="AlphaFoldDB" id="A0A2T0AJV1"/>
<keyword evidence="10" id="KW-1185">Reference proteome</keyword>
<dbReference type="Proteomes" id="UP000238415">
    <property type="component" value="Unassembled WGS sequence"/>
</dbReference>
<keyword evidence="3" id="KW-1003">Cell membrane</keyword>
<feature type="transmembrane region" description="Helical" evidence="7">
    <location>
        <begin position="121"/>
        <end position="142"/>
    </location>
</feature>
<comment type="caution">
    <text evidence="9">The sequence shown here is derived from an EMBL/GenBank/DDBJ whole genome shotgun (WGS) entry which is preliminary data.</text>
</comment>
<dbReference type="Gene3D" id="1.10.3720.10">
    <property type="entry name" value="MetI-like"/>
    <property type="match status" value="1"/>
</dbReference>
<evidence type="ECO:0000256" key="2">
    <source>
        <dbReference type="ARBA" id="ARBA00022448"/>
    </source>
</evidence>
<dbReference type="InterPro" id="IPR000515">
    <property type="entry name" value="MetI-like"/>
</dbReference>
<feature type="transmembrane region" description="Helical" evidence="7">
    <location>
        <begin position="171"/>
        <end position="196"/>
    </location>
</feature>
<evidence type="ECO:0000256" key="1">
    <source>
        <dbReference type="ARBA" id="ARBA00004651"/>
    </source>
</evidence>
<dbReference type="GO" id="GO:0055085">
    <property type="term" value="P:transmembrane transport"/>
    <property type="evidence" value="ECO:0007669"/>
    <property type="project" value="InterPro"/>
</dbReference>
<evidence type="ECO:0000256" key="7">
    <source>
        <dbReference type="RuleBase" id="RU363032"/>
    </source>
</evidence>
<proteinExistence type="inferred from homology"/>
<evidence type="ECO:0000259" key="8">
    <source>
        <dbReference type="PROSITE" id="PS50928"/>
    </source>
</evidence>
<feature type="transmembrane region" description="Helical" evidence="7">
    <location>
        <begin position="245"/>
        <end position="267"/>
    </location>
</feature>
<feature type="transmembrane region" description="Helical" evidence="7">
    <location>
        <begin position="26"/>
        <end position="45"/>
    </location>
</feature>
<feature type="transmembrane region" description="Helical" evidence="7">
    <location>
        <begin position="279"/>
        <end position="299"/>
    </location>
</feature>
<dbReference type="OrthoDB" id="9774308at2"/>
<reference evidence="9 10" key="1">
    <citation type="submission" date="2018-03" db="EMBL/GenBank/DDBJ databases">
        <title>Genome sequence of Moorella humiferrea DSM 23265.</title>
        <authorList>
            <person name="Poehlein A."/>
            <person name="Daniel R."/>
        </authorList>
    </citation>
    <scope>NUCLEOTIDE SEQUENCE [LARGE SCALE GENOMIC DNA]</scope>
    <source>
        <strain evidence="9 10">DSM 23265</strain>
    </source>
</reference>
<dbReference type="SUPFAM" id="SSF161098">
    <property type="entry name" value="MetI-like"/>
    <property type="match status" value="1"/>
</dbReference>
<name>A0A2T0AJV1_9FIRM</name>
<accession>A0A2T0AJV1</accession>
<organism evidence="9 10">
    <name type="scientific">Neomoorella humiferrea</name>
    <dbReference type="NCBI Taxonomy" id="676965"/>
    <lineage>
        <taxon>Bacteria</taxon>
        <taxon>Bacillati</taxon>
        <taxon>Bacillota</taxon>
        <taxon>Clostridia</taxon>
        <taxon>Neomoorellales</taxon>
        <taxon>Neomoorellaceae</taxon>
        <taxon>Neomoorella</taxon>
    </lineage>
</organism>
<keyword evidence="4 7" id="KW-0812">Transmembrane</keyword>
<comment type="subcellular location">
    <subcellularLocation>
        <location evidence="1 7">Cell membrane</location>
        <topology evidence="1 7">Multi-pass membrane protein</topology>
    </subcellularLocation>
</comment>
<keyword evidence="6 7" id="KW-0472">Membrane</keyword>
<feature type="domain" description="ABC transmembrane type-1" evidence="8">
    <location>
        <begin position="84"/>
        <end position="298"/>
    </location>
</feature>
<dbReference type="Pfam" id="PF00528">
    <property type="entry name" value="BPD_transp_1"/>
    <property type="match status" value="1"/>
</dbReference>
<dbReference type="GO" id="GO:0005886">
    <property type="term" value="C:plasma membrane"/>
    <property type="evidence" value="ECO:0007669"/>
    <property type="project" value="UniProtKB-SubCell"/>
</dbReference>
<evidence type="ECO:0000256" key="6">
    <source>
        <dbReference type="ARBA" id="ARBA00023136"/>
    </source>
</evidence>